<dbReference type="InterPro" id="IPR050708">
    <property type="entry name" value="T6SS_VgrG/RHS"/>
</dbReference>
<dbReference type="InterPro" id="IPR022385">
    <property type="entry name" value="Rhs_assc_core"/>
</dbReference>
<dbReference type="RefSeq" id="WP_349137041.1">
    <property type="nucleotide sequence ID" value="NZ_JBBMFF010000280.1"/>
</dbReference>
<organism evidence="3 4">
    <name type="scientific">Faecousia intestinalis</name>
    <dbReference type="NCBI Taxonomy" id="3133167"/>
    <lineage>
        <taxon>Bacteria</taxon>
        <taxon>Bacillati</taxon>
        <taxon>Bacillota</taxon>
        <taxon>Clostridia</taxon>
        <taxon>Eubacteriales</taxon>
        <taxon>Oscillospiraceae</taxon>
        <taxon>Faecousia</taxon>
    </lineage>
</organism>
<proteinExistence type="predicted"/>
<dbReference type="Gene3D" id="2.180.10.10">
    <property type="entry name" value="RHS repeat-associated core"/>
    <property type="match status" value="1"/>
</dbReference>
<evidence type="ECO:0000313" key="4">
    <source>
        <dbReference type="Proteomes" id="UP001491552"/>
    </source>
</evidence>
<dbReference type="PANTHER" id="PTHR32305:SF15">
    <property type="entry name" value="PROTEIN RHSA-RELATED"/>
    <property type="match status" value="1"/>
</dbReference>
<protein>
    <submittedName>
        <fullName evidence="3">RHS repeat-associated core domain-containing protein</fullName>
    </submittedName>
</protein>
<dbReference type="InterPro" id="IPR056823">
    <property type="entry name" value="TEN-like_YD-shell"/>
</dbReference>
<comment type="caution">
    <text evidence="3">The sequence shown here is derived from an EMBL/GenBank/DDBJ whole genome shotgun (WGS) entry which is preliminary data.</text>
</comment>
<dbReference type="NCBIfam" id="TIGR03696">
    <property type="entry name" value="Rhs_assc_core"/>
    <property type="match status" value="1"/>
</dbReference>
<sequence length="395" mass="43623">MNQTKLLFPLIFISLEDEPWEPIEPNPNAAPAEEPVAAEPGLSESDWTLASTETVTHDYLTQNGKVARETIRQDVGGTVLSTKTLDFFYDDSGRPFAFNYSVDGSDFETYYYILNLQGDVVQIIDANGVMQAEYIYSPWGEIISAEGDLAEINPLRYRGYYYDSETGFYYLQSRYYDPENHRFINADTESSTGQGFIGTNAFVYVLNNPVALADSGGDKADITIWSHRKTKYTENYIITMTAEMVIETPMFDKMTAKVSKDSLAVTALGKKLQGDYLSANFSIDATMSDDRLAVMASCSVGSEHFSVGLSGDGLTFSGKLPLTEDSYLKLKVGVIPKPQGKDQKLREAAGYIAQPVFAFILPIGLGIDGAQQPGIIDSSGGMDDFVRPRRTCLIY</sequence>
<dbReference type="Proteomes" id="UP001491552">
    <property type="component" value="Unassembled WGS sequence"/>
</dbReference>
<dbReference type="PANTHER" id="PTHR32305">
    <property type="match status" value="1"/>
</dbReference>
<evidence type="ECO:0000256" key="1">
    <source>
        <dbReference type="ARBA" id="ARBA00022737"/>
    </source>
</evidence>
<evidence type="ECO:0000313" key="3">
    <source>
        <dbReference type="EMBL" id="MEQ2512414.1"/>
    </source>
</evidence>
<name>A0ABV1GBB7_9FIRM</name>
<reference evidence="3 4" key="1">
    <citation type="submission" date="2024-03" db="EMBL/GenBank/DDBJ databases">
        <title>Human intestinal bacterial collection.</title>
        <authorList>
            <person name="Pauvert C."/>
            <person name="Hitch T.C.A."/>
            <person name="Clavel T."/>
        </authorList>
    </citation>
    <scope>NUCLEOTIDE SEQUENCE [LARGE SCALE GENOMIC DNA]</scope>
    <source>
        <strain evidence="3 4">CLA-AA-H192</strain>
    </source>
</reference>
<gene>
    <name evidence="3" type="ORF">WMO66_14380</name>
</gene>
<evidence type="ECO:0000259" key="2">
    <source>
        <dbReference type="Pfam" id="PF25023"/>
    </source>
</evidence>
<keyword evidence="4" id="KW-1185">Reference proteome</keyword>
<dbReference type="EMBL" id="JBBMFF010000280">
    <property type="protein sequence ID" value="MEQ2512414.1"/>
    <property type="molecule type" value="Genomic_DNA"/>
</dbReference>
<accession>A0ABV1GBB7</accession>
<feature type="domain" description="Teneurin-like YD-shell" evidence="2">
    <location>
        <begin position="83"/>
        <end position="190"/>
    </location>
</feature>
<keyword evidence="1" id="KW-0677">Repeat</keyword>
<dbReference type="Pfam" id="PF25023">
    <property type="entry name" value="TEN_YD-shell"/>
    <property type="match status" value="1"/>
</dbReference>